<organism evidence="4 5">
    <name type="scientific">Sinomicrobium pectinilyticum</name>
    <dbReference type="NCBI Taxonomy" id="1084421"/>
    <lineage>
        <taxon>Bacteria</taxon>
        <taxon>Pseudomonadati</taxon>
        <taxon>Bacteroidota</taxon>
        <taxon>Flavobacteriia</taxon>
        <taxon>Flavobacteriales</taxon>
        <taxon>Flavobacteriaceae</taxon>
        <taxon>Sinomicrobium</taxon>
    </lineage>
</organism>
<evidence type="ECO:0000313" key="4">
    <source>
        <dbReference type="EMBL" id="RNL90706.1"/>
    </source>
</evidence>
<keyword evidence="1 2" id="KW-0732">Signal</keyword>
<feature type="domain" description="Outer membrane protein beta-barrel" evidence="3">
    <location>
        <begin position="12"/>
        <end position="171"/>
    </location>
</feature>
<evidence type="ECO:0000259" key="3">
    <source>
        <dbReference type="Pfam" id="PF13505"/>
    </source>
</evidence>
<proteinExistence type="predicted"/>
<dbReference type="Gene3D" id="2.40.160.20">
    <property type="match status" value="1"/>
</dbReference>
<sequence>MKKIVLLMAMGFIAVSNLHAQEGEELLKGKWMVGGSFGFSKDNNSGTETTDFSILPSIGIFLENDFVVGLSAGYEQSKVKIDGVSSKKEFYGVLPYARKYWFPASKLMPFAQGDVRLGWAKDSSADNFAWGVNLRPGLTYRLNDSIAFDAIIGRFGYDNEGKDSDNYGFGLDLNELRLGIIIFL</sequence>
<name>A0A3N0ES65_SINP1</name>
<gene>
    <name evidence="4" type="ORF">ED312_05905</name>
</gene>
<keyword evidence="5" id="KW-1185">Reference proteome</keyword>
<feature type="chain" id="PRO_5018253575" description="Outer membrane protein beta-barrel domain-containing protein" evidence="2">
    <location>
        <begin position="21"/>
        <end position="184"/>
    </location>
</feature>
<evidence type="ECO:0000256" key="1">
    <source>
        <dbReference type="ARBA" id="ARBA00022729"/>
    </source>
</evidence>
<dbReference type="InterPro" id="IPR027385">
    <property type="entry name" value="Beta-barrel_OMP"/>
</dbReference>
<dbReference type="EMBL" id="RJTM01000029">
    <property type="protein sequence ID" value="RNL90706.1"/>
    <property type="molecule type" value="Genomic_DNA"/>
</dbReference>
<protein>
    <recommendedName>
        <fullName evidence="3">Outer membrane protein beta-barrel domain-containing protein</fullName>
    </recommendedName>
</protein>
<evidence type="ECO:0000313" key="5">
    <source>
        <dbReference type="Proteomes" id="UP000267469"/>
    </source>
</evidence>
<feature type="signal peptide" evidence="2">
    <location>
        <begin position="1"/>
        <end position="20"/>
    </location>
</feature>
<dbReference type="Proteomes" id="UP000267469">
    <property type="component" value="Unassembled WGS sequence"/>
</dbReference>
<dbReference type="SUPFAM" id="SSF56925">
    <property type="entry name" value="OMPA-like"/>
    <property type="match status" value="1"/>
</dbReference>
<dbReference type="Pfam" id="PF13505">
    <property type="entry name" value="OMP_b-brl"/>
    <property type="match status" value="1"/>
</dbReference>
<dbReference type="InterPro" id="IPR011250">
    <property type="entry name" value="OMP/PagP_B-barrel"/>
</dbReference>
<reference evidence="4 5" key="1">
    <citation type="submission" date="2018-10" db="EMBL/GenBank/DDBJ databases">
        <title>Sinomicrobium pectinilyticum sp. nov., a pectinase-producing bacterium isolated from alkaline and saline soil, and emended description of the genus Sinomicrobium.</title>
        <authorList>
            <person name="Cheng B."/>
            <person name="Li C."/>
            <person name="Lai Q."/>
            <person name="Du M."/>
            <person name="Shao Z."/>
            <person name="Xu P."/>
            <person name="Yang C."/>
        </authorList>
    </citation>
    <scope>NUCLEOTIDE SEQUENCE [LARGE SCALE GENOMIC DNA]</scope>
    <source>
        <strain evidence="4 5">5DNS001</strain>
    </source>
</reference>
<evidence type="ECO:0000256" key="2">
    <source>
        <dbReference type="SAM" id="SignalP"/>
    </source>
</evidence>
<dbReference type="RefSeq" id="WP_123215083.1">
    <property type="nucleotide sequence ID" value="NZ_RJTM01000029.1"/>
</dbReference>
<dbReference type="OrthoDB" id="945117at2"/>
<dbReference type="AlphaFoldDB" id="A0A3N0ES65"/>
<comment type="caution">
    <text evidence="4">The sequence shown here is derived from an EMBL/GenBank/DDBJ whole genome shotgun (WGS) entry which is preliminary data.</text>
</comment>
<accession>A0A3N0ES65</accession>